<keyword evidence="3" id="KW-0805">Transcription regulation</keyword>
<dbReference type="PROSITE" id="PS50043">
    <property type="entry name" value="HTH_LUXR_2"/>
    <property type="match status" value="1"/>
</dbReference>
<dbReference type="AlphaFoldDB" id="A0A5J4JH74"/>
<keyword evidence="2 6" id="KW-0597">Phosphoprotein</keyword>
<keyword evidence="5" id="KW-0804">Transcription</keyword>
<evidence type="ECO:0000256" key="1">
    <source>
        <dbReference type="ARBA" id="ARBA00004496"/>
    </source>
</evidence>
<dbReference type="InterPro" id="IPR000792">
    <property type="entry name" value="Tscrpt_reg_LuxR_C"/>
</dbReference>
<comment type="subcellular location">
    <subcellularLocation>
        <location evidence="1">Cytoplasm</location>
    </subcellularLocation>
</comment>
<dbReference type="CDD" id="cd06170">
    <property type="entry name" value="LuxR_C_like"/>
    <property type="match status" value="1"/>
</dbReference>
<keyword evidence="4 9" id="KW-0238">DNA-binding</keyword>
<evidence type="ECO:0000256" key="6">
    <source>
        <dbReference type="PROSITE-ProRule" id="PRU00169"/>
    </source>
</evidence>
<dbReference type="EMBL" id="BKZQ01000048">
    <property type="protein sequence ID" value="GER71433.1"/>
    <property type="molecule type" value="Genomic_DNA"/>
</dbReference>
<evidence type="ECO:0000313" key="9">
    <source>
        <dbReference type="EMBL" id="GER71433.1"/>
    </source>
</evidence>
<dbReference type="PROSITE" id="PS50110">
    <property type="entry name" value="RESPONSE_REGULATORY"/>
    <property type="match status" value="1"/>
</dbReference>
<dbReference type="GO" id="GO:0006355">
    <property type="term" value="P:regulation of DNA-templated transcription"/>
    <property type="evidence" value="ECO:0007669"/>
    <property type="project" value="InterPro"/>
</dbReference>
<accession>A0A5J4JH74</accession>
<protein>
    <submittedName>
        <fullName evidence="9">DNA-binding response regulator</fullName>
    </submittedName>
</protein>
<sequence length="204" mass="22345">MRERIRIVIAEDQGMLRSAIATLLNLEDDLEVVGEASDGAEALALIEDKKPDVCLMDIEMPGMNGLEVARRLKEIGAETKVIIVTTFARPGYFCAALESGVHGYLLKDTPSDELAEAIRLIHNGRRVFSPDLSFEWIKAEPPLTERELQILQLAAAGKTSAEIAGALYLSNGTVRNYMSEILQKLGAKNRVEAIAIAKNNGWLP</sequence>
<dbReference type="SUPFAM" id="SSF46894">
    <property type="entry name" value="C-terminal effector domain of the bipartite response regulators"/>
    <property type="match status" value="1"/>
</dbReference>
<dbReference type="SUPFAM" id="SSF52172">
    <property type="entry name" value="CheY-like"/>
    <property type="match status" value="1"/>
</dbReference>
<dbReference type="GO" id="GO:0003677">
    <property type="term" value="F:DNA binding"/>
    <property type="evidence" value="ECO:0007669"/>
    <property type="project" value="UniProtKB-KW"/>
</dbReference>
<dbReference type="Gene3D" id="3.40.50.2300">
    <property type="match status" value="1"/>
</dbReference>
<feature type="domain" description="HTH luxR-type" evidence="7">
    <location>
        <begin position="136"/>
        <end position="201"/>
    </location>
</feature>
<keyword evidence="10" id="KW-1185">Reference proteome</keyword>
<feature type="domain" description="Response regulatory" evidence="8">
    <location>
        <begin position="6"/>
        <end position="122"/>
    </location>
</feature>
<evidence type="ECO:0000313" key="10">
    <source>
        <dbReference type="Proteomes" id="UP000391919"/>
    </source>
</evidence>
<dbReference type="GO" id="GO:0000160">
    <property type="term" value="P:phosphorelay signal transduction system"/>
    <property type="evidence" value="ECO:0007669"/>
    <property type="project" value="InterPro"/>
</dbReference>
<dbReference type="SMART" id="SM00448">
    <property type="entry name" value="REC"/>
    <property type="match status" value="1"/>
</dbReference>
<proteinExistence type="predicted"/>
<dbReference type="Proteomes" id="UP000391919">
    <property type="component" value="Unassembled WGS sequence"/>
</dbReference>
<dbReference type="InterPro" id="IPR016032">
    <property type="entry name" value="Sig_transdc_resp-reg_C-effctor"/>
</dbReference>
<dbReference type="InterPro" id="IPR039420">
    <property type="entry name" value="WalR-like"/>
</dbReference>
<organism evidence="9 10">
    <name type="scientific">Weizmannia acidilactici</name>
    <dbReference type="NCBI Taxonomy" id="2607726"/>
    <lineage>
        <taxon>Bacteria</taxon>
        <taxon>Bacillati</taxon>
        <taxon>Bacillota</taxon>
        <taxon>Bacilli</taxon>
        <taxon>Bacillales</taxon>
        <taxon>Bacillaceae</taxon>
        <taxon>Heyndrickxia</taxon>
    </lineage>
</organism>
<evidence type="ECO:0000256" key="4">
    <source>
        <dbReference type="ARBA" id="ARBA00023125"/>
    </source>
</evidence>
<evidence type="ECO:0000259" key="7">
    <source>
        <dbReference type="PROSITE" id="PS50043"/>
    </source>
</evidence>
<dbReference type="PANTHER" id="PTHR43214:SF42">
    <property type="entry name" value="TRANSCRIPTIONAL REGULATORY PROTEIN DESR"/>
    <property type="match status" value="1"/>
</dbReference>
<evidence type="ECO:0000256" key="5">
    <source>
        <dbReference type="ARBA" id="ARBA00023163"/>
    </source>
</evidence>
<gene>
    <name evidence="9" type="ORF">BpJC7_27360</name>
</gene>
<dbReference type="Pfam" id="PF00072">
    <property type="entry name" value="Response_reg"/>
    <property type="match status" value="1"/>
</dbReference>
<evidence type="ECO:0000256" key="3">
    <source>
        <dbReference type="ARBA" id="ARBA00023015"/>
    </source>
</evidence>
<dbReference type="PRINTS" id="PR00038">
    <property type="entry name" value="HTHLUXR"/>
</dbReference>
<dbReference type="RefSeq" id="WP_259370064.1">
    <property type="nucleotide sequence ID" value="NZ_BKZQ01000048.1"/>
</dbReference>
<dbReference type="InterPro" id="IPR001789">
    <property type="entry name" value="Sig_transdc_resp-reg_receiver"/>
</dbReference>
<dbReference type="Pfam" id="PF00196">
    <property type="entry name" value="GerE"/>
    <property type="match status" value="1"/>
</dbReference>
<dbReference type="InterPro" id="IPR011006">
    <property type="entry name" value="CheY-like_superfamily"/>
</dbReference>
<dbReference type="CDD" id="cd19930">
    <property type="entry name" value="REC_DesR-like"/>
    <property type="match status" value="1"/>
</dbReference>
<feature type="modified residue" description="4-aspartylphosphate" evidence="6">
    <location>
        <position position="57"/>
    </location>
</feature>
<reference evidence="9 10" key="1">
    <citation type="submission" date="2019-09" db="EMBL/GenBank/DDBJ databases">
        <title>Draft genome sequence of Bacillus sp. JC-7.</title>
        <authorList>
            <person name="Tanaka N."/>
            <person name="Shiwa Y."/>
            <person name="Fujita N."/>
            <person name="Tanasupawat S."/>
        </authorList>
    </citation>
    <scope>NUCLEOTIDE SEQUENCE [LARGE SCALE GENOMIC DNA]</scope>
    <source>
        <strain evidence="9 10">JC-7</strain>
    </source>
</reference>
<evidence type="ECO:0000256" key="2">
    <source>
        <dbReference type="ARBA" id="ARBA00022553"/>
    </source>
</evidence>
<name>A0A5J4JH74_9BACI</name>
<dbReference type="PANTHER" id="PTHR43214">
    <property type="entry name" value="TWO-COMPONENT RESPONSE REGULATOR"/>
    <property type="match status" value="1"/>
</dbReference>
<dbReference type="SMART" id="SM00421">
    <property type="entry name" value="HTH_LUXR"/>
    <property type="match status" value="1"/>
</dbReference>
<evidence type="ECO:0000259" key="8">
    <source>
        <dbReference type="PROSITE" id="PS50110"/>
    </source>
</evidence>
<dbReference type="GO" id="GO:0005737">
    <property type="term" value="C:cytoplasm"/>
    <property type="evidence" value="ECO:0007669"/>
    <property type="project" value="UniProtKB-SubCell"/>
</dbReference>
<comment type="caution">
    <text evidence="9">The sequence shown here is derived from an EMBL/GenBank/DDBJ whole genome shotgun (WGS) entry which is preliminary data.</text>
</comment>